<dbReference type="Proteomes" id="UP001454036">
    <property type="component" value="Unassembled WGS sequence"/>
</dbReference>
<gene>
    <name evidence="1" type="ORF">LIER_31443</name>
</gene>
<organism evidence="1 2">
    <name type="scientific">Lithospermum erythrorhizon</name>
    <name type="common">Purple gromwell</name>
    <name type="synonym">Lithospermum officinale var. erythrorhizon</name>
    <dbReference type="NCBI Taxonomy" id="34254"/>
    <lineage>
        <taxon>Eukaryota</taxon>
        <taxon>Viridiplantae</taxon>
        <taxon>Streptophyta</taxon>
        <taxon>Embryophyta</taxon>
        <taxon>Tracheophyta</taxon>
        <taxon>Spermatophyta</taxon>
        <taxon>Magnoliopsida</taxon>
        <taxon>eudicotyledons</taxon>
        <taxon>Gunneridae</taxon>
        <taxon>Pentapetalae</taxon>
        <taxon>asterids</taxon>
        <taxon>lamiids</taxon>
        <taxon>Boraginales</taxon>
        <taxon>Boraginaceae</taxon>
        <taxon>Boraginoideae</taxon>
        <taxon>Lithospermeae</taxon>
        <taxon>Lithospermum</taxon>
    </lineage>
</organism>
<dbReference type="AlphaFoldDB" id="A0AAV3RWY2"/>
<evidence type="ECO:0000313" key="2">
    <source>
        <dbReference type="Proteomes" id="UP001454036"/>
    </source>
</evidence>
<reference evidence="1 2" key="1">
    <citation type="submission" date="2024-01" db="EMBL/GenBank/DDBJ databases">
        <title>The complete chloroplast genome sequence of Lithospermum erythrorhizon: insights into the phylogenetic relationship among Boraginaceae species and the maternal lineages of purple gromwells.</title>
        <authorList>
            <person name="Okada T."/>
            <person name="Watanabe K."/>
        </authorList>
    </citation>
    <scope>NUCLEOTIDE SEQUENCE [LARGE SCALE GENOMIC DNA]</scope>
</reference>
<keyword evidence="2" id="KW-1185">Reference proteome</keyword>
<comment type="caution">
    <text evidence="1">The sequence shown here is derived from an EMBL/GenBank/DDBJ whole genome shotgun (WGS) entry which is preliminary data.</text>
</comment>
<evidence type="ECO:0000313" key="1">
    <source>
        <dbReference type="EMBL" id="GAA0184151.1"/>
    </source>
</evidence>
<proteinExistence type="predicted"/>
<accession>A0AAV3RWY2</accession>
<dbReference type="EMBL" id="BAABME010011692">
    <property type="protein sequence ID" value="GAA0184151.1"/>
    <property type="molecule type" value="Genomic_DNA"/>
</dbReference>
<name>A0AAV3RWY2_LITER</name>
<sequence>MLFYGILDMFNSIDFHLFVGAGSWWWPDLERETRARRGSLELKRLRRSCSAGASARSSELRSSRESRRNCIREAVGDLMIKSDLC</sequence>
<protein>
    <submittedName>
        <fullName evidence="1">Uncharacterized protein</fullName>
    </submittedName>
</protein>